<feature type="domain" description="Metallo-beta-lactamase" evidence="5">
    <location>
        <begin position="13"/>
        <end position="199"/>
    </location>
</feature>
<organism evidence="6 9">
    <name type="scientific">Sanguibacteroides justesenii</name>
    <dbReference type="NCBI Taxonomy" id="1547597"/>
    <lineage>
        <taxon>Bacteria</taxon>
        <taxon>Pseudomonadati</taxon>
        <taxon>Bacteroidota</taxon>
        <taxon>Bacteroidia</taxon>
        <taxon>Bacteroidales</taxon>
        <taxon>Porphyromonadaceae</taxon>
        <taxon>Sanguibacteroides</taxon>
    </lineage>
</organism>
<dbReference type="GO" id="GO:0016787">
    <property type="term" value="F:hydrolase activity"/>
    <property type="evidence" value="ECO:0007669"/>
    <property type="project" value="UniProtKB-KW"/>
</dbReference>
<dbReference type="InterPro" id="IPR036866">
    <property type="entry name" value="RibonucZ/Hydroxyglut_hydro"/>
</dbReference>
<sequence length="212" mass="24245">MVQIKRIINSPVSSNCYIVSLPNRNDCIVVDPGTPDPVSIVSFCRENNLEPEYAILTHEHYDHCIGYNELKRYYPDIKLICSSVCAQNIRLPEWNLSKYAENVMQTSIQEADIHIEDTSNPLNWNNCFIRFFLTEGHSKGSICFSIDEKFLFTGDTLIPGYKTITKLKGGSKEKLSESLNRLSNYFKGKESELIIYPGHGESVLFKEINHKD</sequence>
<name>A0A0C3RHG6_9PORP</name>
<dbReference type="Gene3D" id="3.60.15.10">
    <property type="entry name" value="Ribonuclease Z/Hydroxyacylglutathione hydrolase-like"/>
    <property type="match status" value="1"/>
</dbReference>
<dbReference type="Proteomes" id="UP000031937">
    <property type="component" value="Unassembled WGS sequence"/>
</dbReference>
<evidence type="ECO:0000256" key="2">
    <source>
        <dbReference type="ARBA" id="ARBA00022723"/>
    </source>
</evidence>
<dbReference type="SUPFAM" id="SSF56281">
    <property type="entry name" value="Metallo-hydrolase/oxidoreductase"/>
    <property type="match status" value="1"/>
</dbReference>
<evidence type="ECO:0000313" key="7">
    <source>
        <dbReference type="EMBL" id="KIO46943.1"/>
    </source>
</evidence>
<dbReference type="InterPro" id="IPR051453">
    <property type="entry name" value="MBL_Glyoxalase_II"/>
</dbReference>
<evidence type="ECO:0000256" key="1">
    <source>
        <dbReference type="ARBA" id="ARBA00001947"/>
    </source>
</evidence>
<dbReference type="GO" id="GO:0046872">
    <property type="term" value="F:metal ion binding"/>
    <property type="evidence" value="ECO:0007669"/>
    <property type="project" value="UniProtKB-KW"/>
</dbReference>
<keyword evidence="3" id="KW-0378">Hydrolase</keyword>
<proteinExistence type="predicted"/>
<comment type="caution">
    <text evidence="6">The sequence shown here is derived from an EMBL/GenBank/DDBJ whole genome shotgun (WGS) entry which is preliminary data.</text>
</comment>
<dbReference type="EMBL" id="JPIT01000008">
    <property type="protein sequence ID" value="KIO46943.1"/>
    <property type="molecule type" value="Genomic_DNA"/>
</dbReference>
<dbReference type="Proteomes" id="UP000031980">
    <property type="component" value="Unassembled WGS sequence"/>
</dbReference>
<dbReference type="PANTHER" id="PTHR46233">
    <property type="entry name" value="HYDROXYACYLGLUTATHIONE HYDROLASE GLOC"/>
    <property type="match status" value="1"/>
</dbReference>
<gene>
    <name evidence="6" type="ORF">BA92_02090</name>
    <name evidence="7" type="ORF">IE90_02680</name>
</gene>
<dbReference type="PANTHER" id="PTHR46233:SF3">
    <property type="entry name" value="HYDROXYACYLGLUTATHIONE HYDROLASE GLOC"/>
    <property type="match status" value="1"/>
</dbReference>
<protein>
    <recommendedName>
        <fullName evidence="5">Metallo-beta-lactamase domain-containing protein</fullName>
    </recommendedName>
</protein>
<reference evidence="6 9" key="1">
    <citation type="submission" date="2014-07" db="EMBL/GenBank/DDBJ databases">
        <title>Porphyromonadaceae bacterium OUH 308042 = ATCC BAA-2681 = DSM 28342 draft genome.</title>
        <authorList>
            <person name="Sydenham T.V."/>
            <person name="Hasman H."/>
            <person name="Justensen U.S."/>
        </authorList>
    </citation>
    <scope>NUCLEOTIDE SEQUENCE [LARGE SCALE GENOMIC DNA]</scope>
    <source>
        <strain evidence="6 9">OUH 308042</strain>
    </source>
</reference>
<keyword evidence="9" id="KW-1185">Reference proteome</keyword>
<keyword evidence="2" id="KW-0479">Metal-binding</keyword>
<reference evidence="7 8" key="2">
    <citation type="submission" date="2014-07" db="EMBL/GenBank/DDBJ databases">
        <title>Porphyromonadaceae bacterium OUH 334697 = ATCC BAA-2682 = DSM 28341 draft genome.</title>
        <authorList>
            <person name="Sydenham T.V."/>
            <person name="Hasman H."/>
            <person name="Justesen U.S."/>
        </authorList>
    </citation>
    <scope>NUCLEOTIDE SEQUENCE [LARGE SCALE GENOMIC DNA]</scope>
    <source>
        <strain evidence="7 8">OUH 334697</strain>
    </source>
</reference>
<evidence type="ECO:0000256" key="3">
    <source>
        <dbReference type="ARBA" id="ARBA00022801"/>
    </source>
</evidence>
<keyword evidence="4" id="KW-0862">Zinc</keyword>
<comment type="cofactor">
    <cofactor evidence="1">
        <name>Zn(2+)</name>
        <dbReference type="ChEBI" id="CHEBI:29105"/>
    </cofactor>
</comment>
<evidence type="ECO:0000256" key="4">
    <source>
        <dbReference type="ARBA" id="ARBA00022833"/>
    </source>
</evidence>
<evidence type="ECO:0000313" key="8">
    <source>
        <dbReference type="Proteomes" id="UP000031937"/>
    </source>
</evidence>
<dbReference type="EMBL" id="JPIU01000025">
    <property type="protein sequence ID" value="KIO46676.1"/>
    <property type="molecule type" value="Genomic_DNA"/>
</dbReference>
<dbReference type="SMART" id="SM00849">
    <property type="entry name" value="Lactamase_B"/>
    <property type="match status" value="1"/>
</dbReference>
<dbReference type="InterPro" id="IPR001279">
    <property type="entry name" value="Metallo-B-lactamas"/>
</dbReference>
<accession>A0A0C3RHG6</accession>
<dbReference type="Pfam" id="PF00753">
    <property type="entry name" value="Lactamase_B"/>
    <property type="match status" value="1"/>
</dbReference>
<evidence type="ECO:0000313" key="6">
    <source>
        <dbReference type="EMBL" id="KIO46676.1"/>
    </source>
</evidence>
<evidence type="ECO:0000313" key="9">
    <source>
        <dbReference type="Proteomes" id="UP000031980"/>
    </source>
</evidence>
<evidence type="ECO:0000259" key="5">
    <source>
        <dbReference type="SMART" id="SM00849"/>
    </source>
</evidence>
<dbReference type="CDD" id="cd06262">
    <property type="entry name" value="metallo-hydrolase-like_MBL-fold"/>
    <property type="match status" value="1"/>
</dbReference>
<dbReference type="AlphaFoldDB" id="A0A0C3RHG6"/>
<dbReference type="RefSeq" id="WP_041502355.1">
    <property type="nucleotide sequence ID" value="NZ_JPIT01000008.1"/>
</dbReference>